<comment type="caution">
    <text evidence="1">The sequence shown here is derived from an EMBL/GenBank/DDBJ whole genome shotgun (WGS) entry which is preliminary data.</text>
</comment>
<accession>A0A2N2EAR5</accession>
<gene>
    <name evidence="1" type="ORF">CVU82_00985</name>
</gene>
<dbReference type="EMBL" id="PHAI01000001">
    <property type="protein sequence ID" value="PKM91766.1"/>
    <property type="molecule type" value="Genomic_DNA"/>
</dbReference>
<evidence type="ECO:0000313" key="2">
    <source>
        <dbReference type="Proteomes" id="UP000233517"/>
    </source>
</evidence>
<protein>
    <submittedName>
        <fullName evidence="1">Uncharacterized protein</fullName>
    </submittedName>
</protein>
<name>A0A2N2EAR5_9BACT</name>
<dbReference type="Proteomes" id="UP000233517">
    <property type="component" value="Unassembled WGS sequence"/>
</dbReference>
<dbReference type="AlphaFoldDB" id="A0A2N2EAR5"/>
<reference evidence="1 2" key="1">
    <citation type="journal article" date="2017" name="ISME J.">
        <title>Potential for microbial H2 and metal transformations associated with novel bacteria and archaea in deep terrestrial subsurface sediments.</title>
        <authorList>
            <person name="Hernsdorf A.W."/>
            <person name="Amano Y."/>
            <person name="Miyakawa K."/>
            <person name="Ise K."/>
            <person name="Suzuki Y."/>
            <person name="Anantharaman K."/>
            <person name="Probst A."/>
            <person name="Burstein D."/>
            <person name="Thomas B.C."/>
            <person name="Banfield J.F."/>
        </authorList>
    </citation>
    <scope>NUCLEOTIDE SEQUENCE [LARGE SCALE GENOMIC DNA]</scope>
    <source>
        <strain evidence="1">HGW-Falkowbacteria-1</strain>
    </source>
</reference>
<sequence>MEIKGNLAQFSVDKSGDLFDKLKGGKIKNETAFLDYIKEIKQEALGNKELSPLEERSWKSFFNNSFSKDPDSPLLSQKLKLEMTSFLATTK</sequence>
<proteinExistence type="predicted"/>
<organism evidence="1 2">
    <name type="scientific">Candidatus Falkowbacteria bacterium HGW-Falkowbacteria-1</name>
    <dbReference type="NCBI Taxonomy" id="2013768"/>
    <lineage>
        <taxon>Bacteria</taxon>
        <taxon>Candidatus Falkowiibacteriota</taxon>
    </lineage>
</organism>
<evidence type="ECO:0000313" key="1">
    <source>
        <dbReference type="EMBL" id="PKM91766.1"/>
    </source>
</evidence>